<dbReference type="EMBL" id="JBHUDK010000002">
    <property type="protein sequence ID" value="MFD1597853.1"/>
    <property type="molecule type" value="Genomic_DNA"/>
</dbReference>
<evidence type="ECO:0000256" key="1">
    <source>
        <dbReference type="SAM" id="MobiDB-lite"/>
    </source>
</evidence>
<dbReference type="Pfam" id="PF07849">
    <property type="entry name" value="DUF1641"/>
    <property type="match status" value="1"/>
</dbReference>
<protein>
    <submittedName>
        <fullName evidence="2">DUF1641 domain-containing protein</fullName>
    </submittedName>
</protein>
<accession>A0ABD6CK96</accession>
<dbReference type="InterPro" id="IPR012440">
    <property type="entry name" value="DUF1641"/>
</dbReference>
<dbReference type="RefSeq" id="WP_256421339.1">
    <property type="nucleotide sequence ID" value="NZ_JANHDI010000007.1"/>
</dbReference>
<sequence length="247" mass="25082">MSEEEHADESPAGDETGHDRSDGADDGDPPADGGDAPVDGGDGPTELAGDDLEAAIAENPEAVASFVRRLDAVNELLDVLALGESALDDEMVRSLAGTGSTLVESADGLATEETVELAAAVGDNGEELQGALESLLVLQRTGTLKELVEVADVLSLLTSALDDEMVRSLAGTGSALGEVAQTAGDDDVRDGLETLLSGVGEAANEEPERVGAVGLLKRSRDPDVQYGLGFLLALAGAIGQSSADDRS</sequence>
<feature type="compositionally biased region" description="Low complexity" evidence="1">
    <location>
        <begin position="30"/>
        <end position="39"/>
    </location>
</feature>
<organism evidence="2 3">
    <name type="scientific">Halobellus rarus</name>
    <dbReference type="NCBI Taxonomy" id="1126237"/>
    <lineage>
        <taxon>Archaea</taxon>
        <taxon>Methanobacteriati</taxon>
        <taxon>Methanobacteriota</taxon>
        <taxon>Stenosarchaea group</taxon>
        <taxon>Halobacteria</taxon>
        <taxon>Halobacteriales</taxon>
        <taxon>Haloferacaceae</taxon>
        <taxon>Halobellus</taxon>
    </lineage>
</organism>
<comment type="caution">
    <text evidence="2">The sequence shown here is derived from an EMBL/GenBank/DDBJ whole genome shotgun (WGS) entry which is preliminary data.</text>
</comment>
<reference evidence="2 3" key="1">
    <citation type="journal article" date="2019" name="Int. J. Syst. Evol. Microbiol.">
        <title>The Global Catalogue of Microorganisms (GCM) 10K type strain sequencing project: providing services to taxonomists for standard genome sequencing and annotation.</title>
        <authorList>
            <consortium name="The Broad Institute Genomics Platform"/>
            <consortium name="The Broad Institute Genome Sequencing Center for Infectious Disease"/>
            <person name="Wu L."/>
            <person name="Ma J."/>
        </authorList>
    </citation>
    <scope>NUCLEOTIDE SEQUENCE [LARGE SCALE GENOMIC DNA]</scope>
    <source>
        <strain evidence="2 3">CGMCC 1.12121</strain>
    </source>
</reference>
<dbReference type="AlphaFoldDB" id="A0ABD6CK96"/>
<feature type="region of interest" description="Disordered" evidence="1">
    <location>
        <begin position="1"/>
        <end position="53"/>
    </location>
</feature>
<keyword evidence="3" id="KW-1185">Reference proteome</keyword>
<evidence type="ECO:0000313" key="2">
    <source>
        <dbReference type="EMBL" id="MFD1597853.1"/>
    </source>
</evidence>
<gene>
    <name evidence="2" type="ORF">ACFSBX_02620</name>
</gene>
<name>A0ABD6CK96_9EURY</name>
<evidence type="ECO:0000313" key="3">
    <source>
        <dbReference type="Proteomes" id="UP001597085"/>
    </source>
</evidence>
<dbReference type="Proteomes" id="UP001597085">
    <property type="component" value="Unassembled WGS sequence"/>
</dbReference>
<proteinExistence type="predicted"/>